<reference evidence="3 4" key="3">
    <citation type="submission" date="2020-08" db="EMBL/GenBank/DDBJ databases">
        <title>Genomic Encyclopedia of Type Strains, Phase IV (KMG-IV): sequencing the most valuable type-strain genomes for metagenomic binning, comparative biology and taxonomic classification.</title>
        <authorList>
            <person name="Goeker M."/>
        </authorList>
    </citation>
    <scope>NUCLEOTIDE SEQUENCE [LARGE SCALE GENOMIC DNA]</scope>
    <source>
        <strain evidence="3 4">DSM 27521</strain>
    </source>
</reference>
<protein>
    <submittedName>
        <fullName evidence="3">Uncharacterized protein</fullName>
    </submittedName>
</protein>
<name>A0A7W8KDU1_9DEIO</name>
<feature type="transmembrane region" description="Helical" evidence="1">
    <location>
        <begin position="220"/>
        <end position="240"/>
    </location>
</feature>
<feature type="transmembrane region" description="Helical" evidence="1">
    <location>
        <begin position="341"/>
        <end position="361"/>
    </location>
</feature>
<sequence length="478" mass="50330">MERWVWGLLSVGVAVVALWVAATSSTLRAYGLNPEPGVRAVVVRVDNVSSTGLVAVVSTVGTQAQLIADFDQKNSGGAARDVTLRPVQLWQSWRPADWLQPSPQVCTYTLQLGSDLKEHAAMFDEGSLLWVKIPPARINSCDNDASSAAVSGNTPIPVTVADVGPVAVFSGNLPRVLILLLTFAWLLFLIQAMVPGGRFTGLKRLLVGKDNRYSNAQFQMFAWFLVFIGGYVSTLVWRIASGNLQLAVGIASPTTLLALTGLAAGTYGLATVITAANADSGQSVKPPADAPRVENLYTDDAGRFDFGDFQSLVVTLVAVVGYLIALAGWQETVFLGSETTLPDVGATILTIFGAGQATYLLKKGLRTDAVHDLGVTLQPDTVTLDAGRVHPGALLLDVWHAAAVTVTDLAVSRQPAVPGGAGTVSVPAVGAGTRITAQRDQYPVTVDTTALARGEYTFELSVGTATLTQTVVGQFRVA</sequence>
<evidence type="ECO:0000313" key="5">
    <source>
        <dbReference type="Proteomes" id="UP000619376"/>
    </source>
</evidence>
<evidence type="ECO:0000313" key="3">
    <source>
        <dbReference type="EMBL" id="MBB5376360.1"/>
    </source>
</evidence>
<organism evidence="3 4">
    <name type="scientific">Deinococcus metalli</name>
    <dbReference type="NCBI Taxonomy" id="1141878"/>
    <lineage>
        <taxon>Bacteria</taxon>
        <taxon>Thermotogati</taxon>
        <taxon>Deinococcota</taxon>
        <taxon>Deinococci</taxon>
        <taxon>Deinococcales</taxon>
        <taxon>Deinococcaceae</taxon>
        <taxon>Deinococcus</taxon>
    </lineage>
</organism>
<keyword evidence="1" id="KW-0472">Membrane</keyword>
<feature type="transmembrane region" description="Helical" evidence="1">
    <location>
        <begin position="246"/>
        <end position="270"/>
    </location>
</feature>
<evidence type="ECO:0000313" key="4">
    <source>
        <dbReference type="Proteomes" id="UP000539473"/>
    </source>
</evidence>
<feature type="transmembrane region" description="Helical" evidence="1">
    <location>
        <begin position="176"/>
        <end position="199"/>
    </location>
</feature>
<accession>A0A7W8KDU1</accession>
<gene>
    <name evidence="2" type="ORF">GCM10017781_14210</name>
    <name evidence="3" type="ORF">HNQ07_001817</name>
</gene>
<dbReference type="Proteomes" id="UP000619376">
    <property type="component" value="Unassembled WGS sequence"/>
</dbReference>
<evidence type="ECO:0000313" key="2">
    <source>
        <dbReference type="EMBL" id="GHF38874.1"/>
    </source>
</evidence>
<reference evidence="2" key="4">
    <citation type="submission" date="2024-05" db="EMBL/GenBank/DDBJ databases">
        <authorList>
            <person name="Sun Q."/>
            <person name="Zhou Y."/>
        </authorList>
    </citation>
    <scope>NUCLEOTIDE SEQUENCE</scope>
    <source>
        <strain evidence="2">CGMCC 1.18437</strain>
    </source>
</reference>
<keyword evidence="1" id="KW-0812">Transmembrane</keyword>
<dbReference type="Proteomes" id="UP000539473">
    <property type="component" value="Unassembled WGS sequence"/>
</dbReference>
<keyword evidence="5" id="KW-1185">Reference proteome</keyword>
<reference evidence="2" key="1">
    <citation type="journal article" date="2014" name="Int. J. Syst. Evol. Microbiol.">
        <title>Complete genome of a new Firmicutes species belonging to the dominant human colonic microbiota ('Ruminococcus bicirculans') reveals two chromosomes and a selective capacity to utilize plant glucans.</title>
        <authorList>
            <consortium name="NISC Comparative Sequencing Program"/>
            <person name="Wegmann U."/>
            <person name="Louis P."/>
            <person name="Goesmann A."/>
            <person name="Henrissat B."/>
            <person name="Duncan S.H."/>
            <person name="Flint H.J."/>
        </authorList>
    </citation>
    <scope>NUCLEOTIDE SEQUENCE</scope>
    <source>
        <strain evidence="2">CGMCC 1.18437</strain>
    </source>
</reference>
<proteinExistence type="predicted"/>
<dbReference type="AlphaFoldDB" id="A0A7W8KDU1"/>
<reference evidence="5" key="2">
    <citation type="journal article" date="2019" name="Int. J. Syst. Evol. Microbiol.">
        <title>The Global Catalogue of Microorganisms (GCM) 10K type strain sequencing project: providing services to taxonomists for standard genome sequencing and annotation.</title>
        <authorList>
            <consortium name="The Broad Institute Genomics Platform"/>
            <consortium name="The Broad Institute Genome Sequencing Center for Infectious Disease"/>
            <person name="Wu L."/>
            <person name="Ma J."/>
        </authorList>
    </citation>
    <scope>NUCLEOTIDE SEQUENCE [LARGE SCALE GENOMIC DNA]</scope>
    <source>
        <strain evidence="5">CGMCC 1.18437</strain>
    </source>
</reference>
<feature type="transmembrane region" description="Helical" evidence="1">
    <location>
        <begin position="312"/>
        <end position="329"/>
    </location>
</feature>
<dbReference type="RefSeq" id="WP_184110847.1">
    <property type="nucleotide sequence ID" value="NZ_BNAJ01000003.1"/>
</dbReference>
<comment type="caution">
    <text evidence="3">The sequence shown here is derived from an EMBL/GenBank/DDBJ whole genome shotgun (WGS) entry which is preliminary data.</text>
</comment>
<evidence type="ECO:0000256" key="1">
    <source>
        <dbReference type="SAM" id="Phobius"/>
    </source>
</evidence>
<keyword evidence="1" id="KW-1133">Transmembrane helix</keyword>
<dbReference type="EMBL" id="BNAJ01000003">
    <property type="protein sequence ID" value="GHF38874.1"/>
    <property type="molecule type" value="Genomic_DNA"/>
</dbReference>
<dbReference type="EMBL" id="JACHFK010000003">
    <property type="protein sequence ID" value="MBB5376360.1"/>
    <property type="molecule type" value="Genomic_DNA"/>
</dbReference>